<name>A0AA37NG44_9BACT</name>
<protein>
    <submittedName>
        <fullName evidence="2">Uncharacterized protein</fullName>
    </submittedName>
</protein>
<dbReference type="AlphaFoldDB" id="A0AA37NG44"/>
<evidence type="ECO:0000313" key="2">
    <source>
        <dbReference type="EMBL" id="GKH73475.1"/>
    </source>
</evidence>
<evidence type="ECO:0000313" key="3">
    <source>
        <dbReference type="Proteomes" id="UP001055114"/>
    </source>
</evidence>
<dbReference type="EMBL" id="BQNZ01000003">
    <property type="protein sequence ID" value="GKH73475.1"/>
    <property type="molecule type" value="Genomic_DNA"/>
</dbReference>
<dbReference type="Proteomes" id="UP001055114">
    <property type="component" value="Unassembled WGS sequence"/>
</dbReference>
<comment type="caution">
    <text evidence="2">The sequence shown here is derived from an EMBL/GenBank/DDBJ whole genome shotgun (WGS) entry which is preliminary data.</text>
</comment>
<proteinExistence type="predicted"/>
<reference evidence="2" key="1">
    <citation type="submission" date="2022-01" db="EMBL/GenBank/DDBJ databases">
        <title>Novel bile acid biosynthetic pathways are enriched in the microbiome of centenarians.</title>
        <authorList>
            <person name="Sato Y."/>
            <person name="Atarashi K."/>
            <person name="Plichta R.D."/>
            <person name="Arai Y."/>
            <person name="Sasajima S."/>
            <person name="Kearney M.S."/>
            <person name="Suda W."/>
            <person name="Takeshita K."/>
            <person name="Sasaki T."/>
            <person name="Okamoto S."/>
            <person name="Skelly N.A."/>
            <person name="Okamura Y."/>
            <person name="Vlamakis H."/>
            <person name="Li Y."/>
            <person name="Tanoue T."/>
            <person name="Takei H."/>
            <person name="Nittono H."/>
            <person name="Narushima S."/>
            <person name="Irie J."/>
            <person name="Itoh H."/>
            <person name="Moriya K."/>
            <person name="Sugiura Y."/>
            <person name="Suematsu M."/>
            <person name="Moritoki N."/>
            <person name="Shibata S."/>
            <person name="Littman R.D."/>
            <person name="Fischbach A.M."/>
            <person name="Uwamino Y."/>
            <person name="Inoue T."/>
            <person name="Honda A."/>
            <person name="Hattori M."/>
            <person name="Murai T."/>
            <person name="Xavier J.R."/>
            <person name="Hirose N."/>
            <person name="Honda K."/>
        </authorList>
    </citation>
    <scope>NUCLEOTIDE SEQUENCE</scope>
    <source>
        <strain evidence="2">CE91-St3</strain>
    </source>
</reference>
<feature type="coiled-coil region" evidence="1">
    <location>
        <begin position="202"/>
        <end position="229"/>
    </location>
</feature>
<sequence>METNGLIYNVEKIYIENGTTFKMKVNIRLNDECKNNICEWTITADIYEKQGDGRYVYCCDGCCHEEILKHFPQFKRFVDLHFSNHYGQPPYPVKGGGFYYIKQKDEKAINYLRITENEYNILCNAEDEQYFTYLLHELGIVERWKRESDEAIKVLEELTGQTWVNPYKPEEERLVLKFTDEERTLIKNRLKEGYYTPEAIQARKEREKREKYEKKRNEIIADCEKAMQKAENKKLVMLAVLDAGISLVYYDSSNEFVFNWRNSETKITQEELDNFVKTVDKTKLPKDITFRL</sequence>
<evidence type="ECO:0000256" key="1">
    <source>
        <dbReference type="SAM" id="Coils"/>
    </source>
</evidence>
<organism evidence="2 3">
    <name type="scientific">Parabacteroides merdae</name>
    <dbReference type="NCBI Taxonomy" id="46503"/>
    <lineage>
        <taxon>Bacteria</taxon>
        <taxon>Pseudomonadati</taxon>
        <taxon>Bacteroidota</taxon>
        <taxon>Bacteroidia</taxon>
        <taxon>Bacteroidales</taxon>
        <taxon>Tannerellaceae</taxon>
        <taxon>Parabacteroides</taxon>
    </lineage>
</organism>
<keyword evidence="1" id="KW-0175">Coiled coil</keyword>
<accession>A0AA37NG44</accession>
<dbReference type="RefSeq" id="WP_229101656.1">
    <property type="nucleotide sequence ID" value="NZ_BQNZ01000003.1"/>
</dbReference>
<gene>
    <name evidence="2" type="ORF">CE91St3_33380</name>
</gene>